<feature type="region of interest" description="Disordered" evidence="2">
    <location>
        <begin position="99"/>
        <end position="125"/>
    </location>
</feature>
<dbReference type="InterPro" id="IPR029045">
    <property type="entry name" value="ClpP/crotonase-like_dom_sf"/>
</dbReference>
<dbReference type="AlphaFoldDB" id="A0AAD5RZB0"/>
<dbReference type="SUPFAM" id="SSF52096">
    <property type="entry name" value="ClpP/crotonase"/>
    <property type="match status" value="1"/>
</dbReference>
<dbReference type="InterPro" id="IPR051053">
    <property type="entry name" value="ECH/Chromodomain_protein"/>
</dbReference>
<keyword evidence="4" id="KW-1185">Reference proteome</keyword>
<proteinExistence type="inferred from homology"/>
<sequence>MSPQAPIPTSYTTWSLPDIKLLHHPASSPVVTPVVIISLDRPAQHNAFTYRMTESLIVAFDTISDDPRVKAVVLSGGTETGNRFFCAGMDLNMATSKDDKSSGIKIGDRAASEEEGKAKARETHRDGGGRVALSIYNCSKPVIVALNGSAVGVGITMTLPANIRIVSSKAKIGFVFARRGLCNEATSSFFLPKLIGSGRACHVLTTGSVYPSTSPLFSGMFSEIVEPDNVVERAVAVAEDIAKNTSAVSTRVMKDLVFREMDGPEEAHRLESMLFWDLFRGRDAEEGMRSFLEKRDARFEGSVAREEDRPVAWPWWKDDEGRKDVKSKI</sequence>
<dbReference type="InterPro" id="IPR014748">
    <property type="entry name" value="Enoyl-CoA_hydra_C"/>
</dbReference>
<dbReference type="EMBL" id="JAKWBI020000112">
    <property type="protein sequence ID" value="KAJ2902451.1"/>
    <property type="molecule type" value="Genomic_DNA"/>
</dbReference>
<evidence type="ECO:0000256" key="2">
    <source>
        <dbReference type="SAM" id="MobiDB-lite"/>
    </source>
</evidence>
<evidence type="ECO:0000313" key="4">
    <source>
        <dbReference type="Proteomes" id="UP001201980"/>
    </source>
</evidence>
<dbReference type="Pfam" id="PF00378">
    <property type="entry name" value="ECH_1"/>
    <property type="match status" value="1"/>
</dbReference>
<comment type="caution">
    <text evidence="3">The sequence shown here is derived from an EMBL/GenBank/DDBJ whole genome shotgun (WGS) entry which is preliminary data.</text>
</comment>
<comment type="similarity">
    <text evidence="1">Belongs to the enoyl-CoA hydratase/isomerase family.</text>
</comment>
<organism evidence="3 4">
    <name type="scientific">Zalerion maritima</name>
    <dbReference type="NCBI Taxonomy" id="339359"/>
    <lineage>
        <taxon>Eukaryota</taxon>
        <taxon>Fungi</taxon>
        <taxon>Dikarya</taxon>
        <taxon>Ascomycota</taxon>
        <taxon>Pezizomycotina</taxon>
        <taxon>Sordariomycetes</taxon>
        <taxon>Lulworthiomycetidae</taxon>
        <taxon>Lulworthiales</taxon>
        <taxon>Lulworthiaceae</taxon>
        <taxon>Zalerion</taxon>
    </lineage>
</organism>
<evidence type="ECO:0000256" key="1">
    <source>
        <dbReference type="ARBA" id="ARBA00005254"/>
    </source>
</evidence>
<dbReference type="PANTHER" id="PTHR43684">
    <property type="match status" value="1"/>
</dbReference>
<dbReference type="Gene3D" id="1.10.12.10">
    <property type="entry name" value="Lyase 2-enoyl-coa Hydratase, Chain A, domain 2"/>
    <property type="match status" value="1"/>
</dbReference>
<dbReference type="PANTHER" id="PTHR43684:SF4">
    <property type="entry name" value="ENOYL-COA HYDRATASE_ISOMERASE FAMILY PROTEIN (AFU_ORTHOLOGUE AFUA_1G01890)"/>
    <property type="match status" value="1"/>
</dbReference>
<gene>
    <name evidence="3" type="ORF">MKZ38_000580</name>
</gene>
<dbReference type="Proteomes" id="UP001201980">
    <property type="component" value="Unassembled WGS sequence"/>
</dbReference>
<dbReference type="Gene3D" id="3.90.226.10">
    <property type="entry name" value="2-enoyl-CoA Hydratase, Chain A, domain 1"/>
    <property type="match status" value="1"/>
</dbReference>
<name>A0AAD5RZB0_9PEZI</name>
<reference evidence="3" key="1">
    <citation type="submission" date="2022-07" db="EMBL/GenBank/DDBJ databases">
        <title>Draft genome sequence of Zalerion maritima ATCC 34329, a (micro)plastics degrading marine fungus.</title>
        <authorList>
            <person name="Paco A."/>
            <person name="Goncalves M.F.M."/>
            <person name="Rocha-Santos T.A.P."/>
            <person name="Alves A."/>
        </authorList>
    </citation>
    <scope>NUCLEOTIDE SEQUENCE</scope>
    <source>
        <strain evidence="3">ATCC 34329</strain>
    </source>
</reference>
<dbReference type="CDD" id="cd06558">
    <property type="entry name" value="crotonase-like"/>
    <property type="match status" value="1"/>
</dbReference>
<evidence type="ECO:0000313" key="3">
    <source>
        <dbReference type="EMBL" id="KAJ2902451.1"/>
    </source>
</evidence>
<dbReference type="InterPro" id="IPR001753">
    <property type="entry name" value="Enoyl-CoA_hydra/iso"/>
</dbReference>
<protein>
    <submittedName>
        <fullName evidence="3">Enoyl-CoA hydratase/isomerase</fullName>
    </submittedName>
</protein>
<accession>A0AAD5RZB0</accession>